<dbReference type="EMBL" id="SDMR01000038">
    <property type="protein sequence ID" value="TBT90927.1"/>
    <property type="molecule type" value="Genomic_DNA"/>
</dbReference>
<comment type="caution">
    <text evidence="2">The sequence shown here is derived from an EMBL/GenBank/DDBJ whole genome shotgun (WGS) entry which is preliminary data.</text>
</comment>
<evidence type="ECO:0000256" key="1">
    <source>
        <dbReference type="SAM" id="Coils"/>
    </source>
</evidence>
<proteinExistence type="predicted"/>
<dbReference type="OrthoDB" id="4750955at2"/>
<keyword evidence="3" id="KW-1185">Reference proteome</keyword>
<protein>
    <recommendedName>
        <fullName evidence="4">Helix-turn-helix domain-containing protein</fullName>
    </recommendedName>
</protein>
<dbReference type="Proteomes" id="UP000291933">
    <property type="component" value="Unassembled WGS sequence"/>
</dbReference>
<feature type="coiled-coil region" evidence="1">
    <location>
        <begin position="87"/>
        <end position="114"/>
    </location>
</feature>
<evidence type="ECO:0000313" key="3">
    <source>
        <dbReference type="Proteomes" id="UP000291933"/>
    </source>
</evidence>
<reference evidence="2 3" key="1">
    <citation type="submission" date="2019-01" db="EMBL/GenBank/DDBJ databases">
        <title>Lactibacter flavus gen. nov., sp. nov., a novel bacterium of the family Propionibacteriaceae isolated from raw milk and dairy products.</title>
        <authorList>
            <person name="Huptas C."/>
            <person name="Wenning M."/>
            <person name="Breitenwieser F."/>
            <person name="Doll E."/>
            <person name="Von Neubeck M."/>
            <person name="Busse H.-J."/>
            <person name="Scherer S."/>
        </authorList>
    </citation>
    <scope>NUCLEOTIDE SEQUENCE [LARGE SCALE GENOMIC DNA]</scope>
    <source>
        <strain evidence="2 3">DSM 22130</strain>
    </source>
</reference>
<evidence type="ECO:0008006" key="4">
    <source>
        <dbReference type="Google" id="ProtNLM"/>
    </source>
</evidence>
<sequence>MSSTNKDAGASPASPTRRAKKLLAPSVKYEIFLQLVRGETTINAAAEAAGVDRSTIMKLRQVAKEGAMAALSASKPGVGKTPRDVELEAANAEVARLSEAVKELAVKLTLLEGKGGSGWR</sequence>
<keyword evidence="1" id="KW-0175">Coiled coil</keyword>
<dbReference type="RefSeq" id="WP_131173182.1">
    <property type="nucleotide sequence ID" value="NZ_FXTL01000003.1"/>
</dbReference>
<organism evidence="2 3">
    <name type="scientific">Propioniciclava tarda</name>
    <dbReference type="NCBI Taxonomy" id="433330"/>
    <lineage>
        <taxon>Bacteria</taxon>
        <taxon>Bacillati</taxon>
        <taxon>Actinomycetota</taxon>
        <taxon>Actinomycetes</taxon>
        <taxon>Propionibacteriales</taxon>
        <taxon>Propionibacteriaceae</taxon>
        <taxon>Propioniciclava</taxon>
    </lineage>
</organism>
<accession>A0A4V2JSV0</accession>
<evidence type="ECO:0000313" key="2">
    <source>
        <dbReference type="EMBL" id="TBT90927.1"/>
    </source>
</evidence>
<name>A0A4V2JSV0_PROTD</name>
<dbReference type="AlphaFoldDB" id="A0A4V2JSV0"/>
<gene>
    <name evidence="2" type="ORF">ET996_14030</name>
</gene>